<feature type="transmembrane region" description="Helical" evidence="1">
    <location>
        <begin position="356"/>
        <end position="383"/>
    </location>
</feature>
<dbReference type="GO" id="GO:0016020">
    <property type="term" value="C:membrane"/>
    <property type="evidence" value="ECO:0007669"/>
    <property type="project" value="InterPro"/>
</dbReference>
<accession>A0A3N4HQR3</accession>
<keyword evidence="1" id="KW-0472">Membrane</keyword>
<keyword evidence="1" id="KW-1133">Transmembrane helix</keyword>
<proteinExistence type="predicted"/>
<dbReference type="EMBL" id="ML119752">
    <property type="protein sequence ID" value="RPA76049.1"/>
    <property type="molecule type" value="Genomic_DNA"/>
</dbReference>
<reference evidence="2 3" key="1">
    <citation type="journal article" date="2018" name="Nat. Ecol. Evol.">
        <title>Pezizomycetes genomes reveal the molecular basis of ectomycorrhizal truffle lifestyle.</title>
        <authorList>
            <person name="Murat C."/>
            <person name="Payen T."/>
            <person name="Noel B."/>
            <person name="Kuo A."/>
            <person name="Morin E."/>
            <person name="Chen J."/>
            <person name="Kohler A."/>
            <person name="Krizsan K."/>
            <person name="Balestrini R."/>
            <person name="Da Silva C."/>
            <person name="Montanini B."/>
            <person name="Hainaut M."/>
            <person name="Levati E."/>
            <person name="Barry K.W."/>
            <person name="Belfiori B."/>
            <person name="Cichocki N."/>
            <person name="Clum A."/>
            <person name="Dockter R.B."/>
            <person name="Fauchery L."/>
            <person name="Guy J."/>
            <person name="Iotti M."/>
            <person name="Le Tacon F."/>
            <person name="Lindquist E.A."/>
            <person name="Lipzen A."/>
            <person name="Malagnac F."/>
            <person name="Mello A."/>
            <person name="Molinier V."/>
            <person name="Miyauchi S."/>
            <person name="Poulain J."/>
            <person name="Riccioni C."/>
            <person name="Rubini A."/>
            <person name="Sitrit Y."/>
            <person name="Splivallo R."/>
            <person name="Traeger S."/>
            <person name="Wang M."/>
            <person name="Zifcakova L."/>
            <person name="Wipf D."/>
            <person name="Zambonelli A."/>
            <person name="Paolocci F."/>
            <person name="Nowrousian M."/>
            <person name="Ottonello S."/>
            <person name="Baldrian P."/>
            <person name="Spatafora J.W."/>
            <person name="Henrissat B."/>
            <person name="Nagy L.G."/>
            <person name="Aury J.M."/>
            <person name="Wincker P."/>
            <person name="Grigoriev I.V."/>
            <person name="Bonfante P."/>
            <person name="Martin F.M."/>
        </authorList>
    </citation>
    <scope>NUCLEOTIDE SEQUENCE [LARGE SCALE GENOMIC DNA]</scope>
    <source>
        <strain evidence="2 3">RN42</strain>
    </source>
</reference>
<feature type="transmembrane region" description="Helical" evidence="1">
    <location>
        <begin position="79"/>
        <end position="99"/>
    </location>
</feature>
<protein>
    <submittedName>
        <fullName evidence="2">Gpi1-domain-containing protein</fullName>
    </submittedName>
</protein>
<feature type="transmembrane region" description="Helical" evidence="1">
    <location>
        <begin position="590"/>
        <end position="615"/>
    </location>
</feature>
<dbReference type="Proteomes" id="UP000275078">
    <property type="component" value="Unassembled WGS sequence"/>
</dbReference>
<dbReference type="PANTHER" id="PTHR21329">
    <property type="entry name" value="PHOSPHATIDYLINOSITOL N-ACETYLGLUCOSAMINYLTRANSFERASE SUBUNIT Q-RELATED"/>
    <property type="match status" value="1"/>
</dbReference>
<name>A0A3N4HQR3_ASCIM</name>
<feature type="transmembrane region" description="Helical" evidence="1">
    <location>
        <begin position="37"/>
        <end position="59"/>
    </location>
</feature>
<keyword evidence="3" id="KW-1185">Reference proteome</keyword>
<dbReference type="STRING" id="1160509.A0A3N4HQR3"/>
<feature type="transmembrane region" description="Helical" evidence="1">
    <location>
        <begin position="627"/>
        <end position="646"/>
    </location>
</feature>
<dbReference type="AlphaFoldDB" id="A0A3N4HQR3"/>
<dbReference type="PANTHER" id="PTHR21329:SF3">
    <property type="entry name" value="PHOSPHATIDYLINOSITOL N-ACETYLGLUCOSAMINYLTRANSFERASE SUBUNIT Q"/>
    <property type="match status" value="1"/>
</dbReference>
<dbReference type="Pfam" id="PF05024">
    <property type="entry name" value="Gpi1"/>
    <property type="match status" value="1"/>
</dbReference>
<gene>
    <name evidence="2" type="ORF">BJ508DRAFT_213961</name>
</gene>
<evidence type="ECO:0000313" key="3">
    <source>
        <dbReference type="Proteomes" id="UP000275078"/>
    </source>
</evidence>
<organism evidence="2 3">
    <name type="scientific">Ascobolus immersus RN42</name>
    <dbReference type="NCBI Taxonomy" id="1160509"/>
    <lineage>
        <taxon>Eukaryota</taxon>
        <taxon>Fungi</taxon>
        <taxon>Dikarya</taxon>
        <taxon>Ascomycota</taxon>
        <taxon>Pezizomycotina</taxon>
        <taxon>Pezizomycetes</taxon>
        <taxon>Pezizales</taxon>
        <taxon>Ascobolaceae</taxon>
        <taxon>Ascobolus</taxon>
    </lineage>
</organism>
<feature type="transmembrane region" description="Helical" evidence="1">
    <location>
        <begin position="545"/>
        <end position="569"/>
    </location>
</feature>
<evidence type="ECO:0000256" key="1">
    <source>
        <dbReference type="SAM" id="Phobius"/>
    </source>
</evidence>
<feature type="transmembrane region" description="Helical" evidence="1">
    <location>
        <begin position="513"/>
        <end position="533"/>
    </location>
</feature>
<sequence length="794" mass="90393">MRPLYVPLHDLLPSFPRHPSTNAPSLSRPAANHQRPFYPLLTIGSLLAVVIFVAGYITARYSIVSKVIELVCFSWDNGVVGRIIKGFAILSLFFFLFFIPIERIASQEVEQFLLMSSNALMRIFWPYDAPRTEAPGLLIGWINSDLDIFVVSVVTDVDHKNVANALSSGTLFRKSHHSLARIFDLCGRTSLHALGLINESPGSSFNPQQIHARTTPSSPLPLIICPRSSSINVQVIMYDRPNPRQMQYLSLSPIALALTDTSGMIGDETDSELQEKKRKLALVEKLKLHTVSRPIHTQKELSLGRIVDQINCSYEVKTLLQANMIYVGRTRSRRSLSVSERVVVQANSLWRSIMSFMWSIVLFCYPYVTKALIIIVLGFRMLAEAMLECLEWRLKPEWAALKDISATAQQFDIRLQQFCYWPIHLWLVANDIIIGMALGSYIIDNANTVAQQIDHYLVEYSIDGLTRMIYWLMAWPAGLKLNTELARFLGDLFLWVINYWADCMTSLRPYLPGIIYLVGVSSLAGASMPIALFSDLLSVLTIHIYSFYIASARIYNWQLTIIISLFHLFRGKKRNILRNRIDSCDYGLDQLLVGTIIFTLLFFLLPTVVVFYLTFASARMTIITLKAGLETMLACLNHFPLFALMLRLKDSKRLPGGIRFELIDTSKAMQPFAKLPKPTVGLEAQPHAEISYIRLNSVPLPFSAMFHQYFQLGQRIRKHYVSPKVILCLLTGQHVPPIHRKNLYSMQYSMLPTERASVMELWKLLTEDNEAQVVNMRDSSSNYRTRARSSMYPR</sequence>
<dbReference type="GO" id="GO:0006506">
    <property type="term" value="P:GPI anchor biosynthetic process"/>
    <property type="evidence" value="ECO:0007669"/>
    <property type="project" value="InterPro"/>
</dbReference>
<dbReference type="InterPro" id="IPR007720">
    <property type="entry name" value="PigQ/GPI1"/>
</dbReference>
<dbReference type="GO" id="GO:0005783">
    <property type="term" value="C:endoplasmic reticulum"/>
    <property type="evidence" value="ECO:0007669"/>
    <property type="project" value="TreeGrafter"/>
</dbReference>
<feature type="transmembrane region" description="Helical" evidence="1">
    <location>
        <begin position="423"/>
        <end position="443"/>
    </location>
</feature>
<evidence type="ECO:0000313" key="2">
    <source>
        <dbReference type="EMBL" id="RPA76049.1"/>
    </source>
</evidence>
<dbReference type="OrthoDB" id="70250at2759"/>
<keyword evidence="1" id="KW-0812">Transmembrane</keyword>